<protein>
    <recommendedName>
        <fullName evidence="3">Metallothionein</fullName>
    </recommendedName>
</protein>
<sequence>MAQCDCCGNDYDKAFIVEMGGQRYTFDSFECAAHTLAPTCATCGCRILGHGTEDKNRYYCCGHCAQAGVMA</sequence>
<dbReference type="EMBL" id="JBHRSS010000004">
    <property type="protein sequence ID" value="MFC3104535.1"/>
    <property type="molecule type" value="Genomic_DNA"/>
</dbReference>
<name>A0ABV7ET28_9GAMM</name>
<comment type="caution">
    <text evidence="1">The sequence shown here is derived from an EMBL/GenBank/DDBJ whole genome shotgun (WGS) entry which is preliminary data.</text>
</comment>
<evidence type="ECO:0008006" key="3">
    <source>
        <dbReference type="Google" id="ProtNLM"/>
    </source>
</evidence>
<evidence type="ECO:0000313" key="1">
    <source>
        <dbReference type="EMBL" id="MFC3104535.1"/>
    </source>
</evidence>
<dbReference type="Proteomes" id="UP001595462">
    <property type="component" value="Unassembled WGS sequence"/>
</dbReference>
<gene>
    <name evidence="1" type="ORF">ACFOSU_11625</name>
</gene>
<dbReference type="RefSeq" id="WP_380689762.1">
    <property type="nucleotide sequence ID" value="NZ_JBHRSS010000004.1"/>
</dbReference>
<organism evidence="1 2">
    <name type="scientific">Salinisphaera aquimarina</name>
    <dbReference type="NCBI Taxonomy" id="2094031"/>
    <lineage>
        <taxon>Bacteria</taxon>
        <taxon>Pseudomonadati</taxon>
        <taxon>Pseudomonadota</taxon>
        <taxon>Gammaproteobacteria</taxon>
        <taxon>Salinisphaerales</taxon>
        <taxon>Salinisphaeraceae</taxon>
        <taxon>Salinisphaera</taxon>
    </lineage>
</organism>
<keyword evidence="2" id="KW-1185">Reference proteome</keyword>
<accession>A0ABV7ET28</accession>
<proteinExistence type="predicted"/>
<evidence type="ECO:0000313" key="2">
    <source>
        <dbReference type="Proteomes" id="UP001595462"/>
    </source>
</evidence>
<reference evidence="2" key="1">
    <citation type="journal article" date="2019" name="Int. J. Syst. Evol. Microbiol.">
        <title>The Global Catalogue of Microorganisms (GCM) 10K type strain sequencing project: providing services to taxonomists for standard genome sequencing and annotation.</title>
        <authorList>
            <consortium name="The Broad Institute Genomics Platform"/>
            <consortium name="The Broad Institute Genome Sequencing Center for Infectious Disease"/>
            <person name="Wu L."/>
            <person name="Ma J."/>
        </authorList>
    </citation>
    <scope>NUCLEOTIDE SEQUENCE [LARGE SCALE GENOMIC DNA]</scope>
    <source>
        <strain evidence="2">KCTC 52640</strain>
    </source>
</reference>